<accession>A0A6S7A1Z1</accession>
<proteinExistence type="predicted"/>
<evidence type="ECO:0000256" key="2">
    <source>
        <dbReference type="SAM" id="Phobius"/>
    </source>
</evidence>
<dbReference type="Proteomes" id="UP000494269">
    <property type="component" value="Unassembled WGS sequence"/>
</dbReference>
<organism evidence="3 4">
    <name type="scientific">Achromobacter kerstersii</name>
    <dbReference type="NCBI Taxonomy" id="1353890"/>
    <lineage>
        <taxon>Bacteria</taxon>
        <taxon>Pseudomonadati</taxon>
        <taxon>Pseudomonadota</taxon>
        <taxon>Betaproteobacteria</taxon>
        <taxon>Burkholderiales</taxon>
        <taxon>Alcaligenaceae</taxon>
        <taxon>Achromobacter</taxon>
    </lineage>
</organism>
<dbReference type="RefSeq" id="WP_175170165.1">
    <property type="nucleotide sequence ID" value="NZ_CADIJQ010000004.1"/>
</dbReference>
<reference evidence="3 4" key="1">
    <citation type="submission" date="2020-04" db="EMBL/GenBank/DDBJ databases">
        <authorList>
            <person name="De Canck E."/>
        </authorList>
    </citation>
    <scope>NUCLEOTIDE SEQUENCE [LARGE SCALE GENOMIC DNA]</scope>
    <source>
        <strain evidence="3 4">LMG 3441</strain>
    </source>
</reference>
<protein>
    <submittedName>
        <fullName evidence="3">Uncharacterized protein</fullName>
    </submittedName>
</protein>
<sequence length="339" mass="36533">MTDTLISYRIDAPAPGVMRVHLRQRPMIALLVIVCVTLMGIPAGFAADLLAGSHPFANLNGKPALAQAIAMLGLAMLSIAGPAGLWLWPVRESLLLSQPDQRGWRITRNVFGLRRRVADTFSLEGVRGLFLRRGKAGEQVHLEPVLVDQHGEPHPLSFQSGLLKPGSKRADDYLAALSDYFGKPWPEAVADPAAWQQLMQKQKPRGKSPGMVAGKSRTQTTKHQALPPSAESALASEPPPISMPLRVTLGLVGVFFGLVAVNNVLAVLSGLFSGRLVTSGSRFSHSTNVARVAEEPVWFSVNVAIEIFGVLLLASIAYGCLRVALRAPAERASQRPLDR</sequence>
<dbReference type="EMBL" id="CADIJQ010000004">
    <property type="protein sequence ID" value="CAB3708565.1"/>
    <property type="molecule type" value="Genomic_DNA"/>
</dbReference>
<feature type="transmembrane region" description="Helical" evidence="2">
    <location>
        <begin position="249"/>
        <end position="277"/>
    </location>
</feature>
<feature type="compositionally biased region" description="Low complexity" evidence="1">
    <location>
        <begin position="225"/>
        <end position="236"/>
    </location>
</feature>
<gene>
    <name evidence="3" type="ORF">LMG3441_02980</name>
</gene>
<keyword evidence="2" id="KW-0472">Membrane</keyword>
<name>A0A6S7A1Z1_9BURK</name>
<keyword evidence="2" id="KW-0812">Transmembrane</keyword>
<evidence type="ECO:0000313" key="4">
    <source>
        <dbReference type="Proteomes" id="UP000494269"/>
    </source>
</evidence>
<feature type="transmembrane region" description="Helical" evidence="2">
    <location>
        <begin position="28"/>
        <end position="52"/>
    </location>
</feature>
<keyword evidence="4" id="KW-1185">Reference proteome</keyword>
<feature type="region of interest" description="Disordered" evidence="1">
    <location>
        <begin position="199"/>
        <end position="237"/>
    </location>
</feature>
<feature type="transmembrane region" description="Helical" evidence="2">
    <location>
        <begin position="64"/>
        <end position="88"/>
    </location>
</feature>
<keyword evidence="2" id="KW-1133">Transmembrane helix</keyword>
<evidence type="ECO:0000313" key="3">
    <source>
        <dbReference type="EMBL" id="CAB3708565.1"/>
    </source>
</evidence>
<dbReference type="AlphaFoldDB" id="A0A6S7A1Z1"/>
<evidence type="ECO:0000256" key="1">
    <source>
        <dbReference type="SAM" id="MobiDB-lite"/>
    </source>
</evidence>
<feature type="transmembrane region" description="Helical" evidence="2">
    <location>
        <begin position="297"/>
        <end position="321"/>
    </location>
</feature>